<organism evidence="1 2">
    <name type="scientific">Methylorubrum populi</name>
    <dbReference type="NCBI Taxonomy" id="223967"/>
    <lineage>
        <taxon>Bacteria</taxon>
        <taxon>Pseudomonadati</taxon>
        <taxon>Pseudomonadota</taxon>
        <taxon>Alphaproteobacteria</taxon>
        <taxon>Hyphomicrobiales</taxon>
        <taxon>Methylobacteriaceae</taxon>
        <taxon>Methylorubrum</taxon>
    </lineage>
</organism>
<dbReference type="RefSeq" id="WP_012456639.1">
    <property type="nucleotide sequence ID" value="NZ_CP039546.1"/>
</dbReference>
<evidence type="ECO:0000313" key="1">
    <source>
        <dbReference type="EMBL" id="KAB7782028.1"/>
    </source>
</evidence>
<evidence type="ECO:0000313" key="2">
    <source>
        <dbReference type="Proteomes" id="UP000469949"/>
    </source>
</evidence>
<dbReference type="SUPFAM" id="SSF46689">
    <property type="entry name" value="Homeodomain-like"/>
    <property type="match status" value="1"/>
</dbReference>
<comment type="caution">
    <text evidence="1">The sequence shown here is derived from an EMBL/GenBank/DDBJ whole genome shotgun (WGS) entry which is preliminary data.</text>
</comment>
<protein>
    <submittedName>
        <fullName evidence="1">Uncharacterized protein</fullName>
    </submittedName>
</protein>
<dbReference type="EMBL" id="WEKV01000020">
    <property type="protein sequence ID" value="KAB7782028.1"/>
    <property type="molecule type" value="Genomic_DNA"/>
</dbReference>
<dbReference type="InterPro" id="IPR007367">
    <property type="entry name" value="DUF433"/>
</dbReference>
<accession>A0A177ISD1</accession>
<dbReference type="PANTHER" id="PTHR34849">
    <property type="entry name" value="SSL5025 PROTEIN"/>
    <property type="match status" value="1"/>
</dbReference>
<name>A0A177ISD1_9HYPH</name>
<dbReference type="Gene3D" id="1.10.10.10">
    <property type="entry name" value="Winged helix-like DNA-binding domain superfamily/Winged helix DNA-binding domain"/>
    <property type="match status" value="1"/>
</dbReference>
<dbReference type="AlphaFoldDB" id="A0A177ISD1"/>
<reference evidence="1 2" key="1">
    <citation type="submission" date="2019-10" db="EMBL/GenBank/DDBJ databases">
        <title>Draft Genome Sequence of the Caffeine Degrading Methylotroph Methylorubrum populi PINKEL.</title>
        <authorList>
            <person name="Dawson S.C."/>
            <person name="Zhang X."/>
            <person name="Wright M.E."/>
            <person name="Sharma G."/>
            <person name="Langner J.T."/>
            <person name="Ditty J.L."/>
            <person name="Subuyuj G.A."/>
        </authorList>
    </citation>
    <scope>NUCLEOTIDE SEQUENCE [LARGE SCALE GENOMIC DNA]</scope>
    <source>
        <strain evidence="1 2">Pinkel</strain>
    </source>
</reference>
<proteinExistence type="predicted"/>
<gene>
    <name evidence="1" type="ORF">F8B43_4783</name>
</gene>
<dbReference type="InterPro" id="IPR009057">
    <property type="entry name" value="Homeodomain-like_sf"/>
</dbReference>
<sequence length="88" mass="9638">MPAASDPIVVRHERVLGGRPVFRGTRVQVELLFENLAEGYSLDEIVENFPTLDRADLQVALAQACEALKRAAPNVTEPKATADARVPR</sequence>
<dbReference type="Proteomes" id="UP000469949">
    <property type="component" value="Unassembled WGS sequence"/>
</dbReference>
<dbReference type="OMA" id="IMMGKPV"/>
<dbReference type="Pfam" id="PF04255">
    <property type="entry name" value="DUF433"/>
    <property type="match status" value="1"/>
</dbReference>
<dbReference type="InterPro" id="IPR036388">
    <property type="entry name" value="WH-like_DNA-bd_sf"/>
</dbReference>
<dbReference type="PANTHER" id="PTHR34849:SF3">
    <property type="entry name" value="SSR2962 PROTEIN"/>
    <property type="match status" value="1"/>
</dbReference>